<evidence type="ECO:0000313" key="4">
    <source>
        <dbReference type="Proteomes" id="UP001210211"/>
    </source>
</evidence>
<dbReference type="PANTHER" id="PTHR31460">
    <property type="match status" value="1"/>
</dbReference>
<dbReference type="Gene3D" id="2.130.10.10">
    <property type="entry name" value="YVTN repeat-like/Quinoprotein amine dehydrogenase"/>
    <property type="match status" value="1"/>
</dbReference>
<keyword evidence="1" id="KW-0472">Membrane</keyword>
<dbReference type="SUPFAM" id="SSF101898">
    <property type="entry name" value="NHL repeat"/>
    <property type="match status" value="1"/>
</dbReference>
<dbReference type="EMBL" id="JAMRDG010000001">
    <property type="protein sequence ID" value="KAJ3704227.1"/>
    <property type="molecule type" value="Genomic_DNA"/>
</dbReference>
<feature type="signal peptide" evidence="2">
    <location>
        <begin position="1"/>
        <end position="20"/>
    </location>
</feature>
<comment type="caution">
    <text evidence="3">The sequence shown here is derived from an EMBL/GenBank/DDBJ whole genome shotgun (WGS) entry which is preliminary data.</text>
</comment>
<evidence type="ECO:0000256" key="2">
    <source>
        <dbReference type="SAM" id="SignalP"/>
    </source>
</evidence>
<keyword evidence="4" id="KW-1185">Reference proteome</keyword>
<dbReference type="InterPro" id="IPR053224">
    <property type="entry name" value="Sensory_adhesion_molecule"/>
</dbReference>
<accession>A0AAD5ZUM7</accession>
<evidence type="ECO:0000256" key="1">
    <source>
        <dbReference type="SAM" id="Phobius"/>
    </source>
</evidence>
<dbReference type="AlphaFoldDB" id="A0AAD5ZUM7"/>
<reference evidence="3 4" key="1">
    <citation type="journal article" date="2022" name="Cell">
        <title>Repeat-based holocentromeres influence genome architecture and karyotype evolution.</title>
        <authorList>
            <person name="Hofstatter P.G."/>
            <person name="Thangavel G."/>
            <person name="Lux T."/>
            <person name="Neumann P."/>
            <person name="Vondrak T."/>
            <person name="Novak P."/>
            <person name="Zhang M."/>
            <person name="Costa L."/>
            <person name="Castellani M."/>
            <person name="Scott A."/>
            <person name="Toegelov H."/>
            <person name="Fuchs J."/>
            <person name="Mata-Sucre Y."/>
            <person name="Dias Y."/>
            <person name="Vanzela A.L.L."/>
            <person name="Huettel B."/>
            <person name="Almeida C.C.S."/>
            <person name="Simkova H."/>
            <person name="Souza G."/>
            <person name="Pedrosa-Harand A."/>
            <person name="Macas J."/>
            <person name="Mayer K.F.X."/>
            <person name="Houben A."/>
            <person name="Marques A."/>
        </authorList>
    </citation>
    <scope>NUCLEOTIDE SEQUENCE [LARGE SCALE GENOMIC DNA]</scope>
    <source>
        <strain evidence="3">RhyTen1mFocal</strain>
    </source>
</reference>
<organism evidence="3 4">
    <name type="scientific">Rhynchospora tenuis</name>
    <dbReference type="NCBI Taxonomy" id="198213"/>
    <lineage>
        <taxon>Eukaryota</taxon>
        <taxon>Viridiplantae</taxon>
        <taxon>Streptophyta</taxon>
        <taxon>Embryophyta</taxon>
        <taxon>Tracheophyta</taxon>
        <taxon>Spermatophyta</taxon>
        <taxon>Magnoliopsida</taxon>
        <taxon>Liliopsida</taxon>
        <taxon>Poales</taxon>
        <taxon>Cyperaceae</taxon>
        <taxon>Cyperoideae</taxon>
        <taxon>Rhynchosporeae</taxon>
        <taxon>Rhynchospora</taxon>
    </lineage>
</organism>
<feature type="transmembrane region" description="Helical" evidence="1">
    <location>
        <begin position="298"/>
        <end position="318"/>
    </location>
</feature>
<evidence type="ECO:0000313" key="3">
    <source>
        <dbReference type="EMBL" id="KAJ3704227.1"/>
    </source>
</evidence>
<proteinExistence type="predicted"/>
<dbReference type="InterPro" id="IPR015943">
    <property type="entry name" value="WD40/YVTN_repeat-like_dom_sf"/>
</dbReference>
<sequence>MLSIFFFFLIFLLSPSTSFAVHSITISPSTPLRLSSLAWDPIRKHFIMGSSDGPTVFTVSDVGMVERILSNTSGEFVASIAVDHVRHRLIVAFSNSSSVAAYDMKSYHKICELPLPQLNGCTGGVAVDMENGEVLVSSSGSGIVLKVLLDGDGSIISEYKINDDHGLGSIVHVNGERPYFLVIQTETGKVFKSRSKDGVVNEILSRYKLKTLAPSGNAITLLSGQVVLFAGNRRLLSLANTKDIDDRVFDMTLMQPYISIKNPDQFVAVATQEGKKAYALVKSPLGYRIEEVEWSAVWQVYFVAVLLTFDVAVLFVYINERRKQVAQLKDLGREAEPQSVELQGKNHQLM</sequence>
<feature type="chain" id="PRO_5041917720" evidence="2">
    <location>
        <begin position="21"/>
        <end position="350"/>
    </location>
</feature>
<dbReference type="Proteomes" id="UP001210211">
    <property type="component" value="Unassembled WGS sequence"/>
</dbReference>
<gene>
    <name evidence="3" type="ORF">LUZ61_007932</name>
</gene>
<protein>
    <submittedName>
        <fullName evidence="3">Uncharacterized protein</fullName>
    </submittedName>
</protein>
<name>A0AAD5ZUM7_9POAL</name>
<keyword evidence="1" id="KW-1133">Transmembrane helix</keyword>
<dbReference type="GO" id="GO:0005783">
    <property type="term" value="C:endoplasmic reticulum"/>
    <property type="evidence" value="ECO:0007669"/>
    <property type="project" value="TreeGrafter"/>
</dbReference>
<keyword evidence="2" id="KW-0732">Signal</keyword>
<keyword evidence="1" id="KW-0812">Transmembrane</keyword>
<dbReference type="PANTHER" id="PTHR31460:SF3">
    <property type="entry name" value="MESOCENTIN"/>
    <property type="match status" value="1"/>
</dbReference>